<evidence type="ECO:0000313" key="4">
    <source>
        <dbReference type="EMBL" id="SVB11460.1"/>
    </source>
</evidence>
<evidence type="ECO:0000259" key="3">
    <source>
        <dbReference type="Pfam" id="PF25275"/>
    </source>
</evidence>
<protein>
    <recommendedName>
        <fullName evidence="5">Peptidase M23 domain-containing protein</fullName>
    </recommendedName>
</protein>
<dbReference type="CDD" id="cd12797">
    <property type="entry name" value="M23_peptidase"/>
    <property type="match status" value="1"/>
</dbReference>
<dbReference type="EMBL" id="UINC01029173">
    <property type="protein sequence ID" value="SVB11460.1"/>
    <property type="molecule type" value="Genomic_DNA"/>
</dbReference>
<dbReference type="PANTHER" id="PTHR21666">
    <property type="entry name" value="PEPTIDASE-RELATED"/>
    <property type="match status" value="1"/>
</dbReference>
<dbReference type="Pfam" id="PF25275">
    <property type="entry name" value="Golvesin_C"/>
    <property type="match status" value="1"/>
</dbReference>
<accession>A0A382BC94</accession>
<feature type="domain" description="Golvesin/Xly CBD-like" evidence="3">
    <location>
        <begin position="267"/>
        <end position="368"/>
    </location>
</feature>
<gene>
    <name evidence="4" type="ORF">METZ01_LOCUS164314</name>
</gene>
<feature type="domain" description="M23ase beta-sheet core" evidence="2">
    <location>
        <begin position="86"/>
        <end position="188"/>
    </location>
</feature>
<reference evidence="4" key="1">
    <citation type="submission" date="2018-05" db="EMBL/GenBank/DDBJ databases">
        <authorList>
            <person name="Lanie J.A."/>
            <person name="Ng W.-L."/>
            <person name="Kazmierczak K.M."/>
            <person name="Andrzejewski T.M."/>
            <person name="Davidsen T.M."/>
            <person name="Wayne K.J."/>
            <person name="Tettelin H."/>
            <person name="Glass J.I."/>
            <person name="Rusch D."/>
            <person name="Podicherti R."/>
            <person name="Tsui H.-C.T."/>
            <person name="Winkler M.E."/>
        </authorList>
    </citation>
    <scope>NUCLEOTIDE SEQUENCE</scope>
</reference>
<dbReference type="SUPFAM" id="SSF51261">
    <property type="entry name" value="Duplicated hybrid motif"/>
    <property type="match status" value="1"/>
</dbReference>
<dbReference type="InterPro" id="IPR016047">
    <property type="entry name" value="M23ase_b-sheet_dom"/>
</dbReference>
<dbReference type="InterPro" id="IPR050570">
    <property type="entry name" value="Cell_wall_metabolism_enzyme"/>
</dbReference>
<dbReference type="InterPro" id="IPR033803">
    <property type="entry name" value="CBD-like_Golvesin-Xly"/>
</dbReference>
<dbReference type="InterPro" id="IPR011055">
    <property type="entry name" value="Dup_hybrid_motif"/>
</dbReference>
<evidence type="ECO:0000259" key="2">
    <source>
        <dbReference type="Pfam" id="PF01551"/>
    </source>
</evidence>
<dbReference type="GO" id="GO:0004222">
    <property type="term" value="F:metalloendopeptidase activity"/>
    <property type="evidence" value="ECO:0007669"/>
    <property type="project" value="TreeGrafter"/>
</dbReference>
<dbReference type="AlphaFoldDB" id="A0A382BC94"/>
<name>A0A382BC94_9ZZZZ</name>
<dbReference type="InterPro" id="IPR026444">
    <property type="entry name" value="Secre_tail"/>
</dbReference>
<sequence length="473" mass="52591">MNFSNHFYIKISFWLCLAFLIGQEPFLEIRPFATPSFEQYPARQHVDHQLPTSNIQDGVFLRLDGVSYDDNVVYPDCITGSSCYDGHSGIDFHMPFNTPILAPAGGYVLWAAFSPPADPCPGGIEPNGDQGTIIIAHGDNYFSCYLHMNPPLAVSVGETIETGDTLGYNGNSGCAIEAHLHFEIRKDSWVFETDESYAVDPYGWWGDGTDPIQEIHGNKSEWLWISNDLVDDGDNGFQRYHGPNWTYLDMGHDGSSWSTPAVSDLDESRHYAIWVPWLEDVGEYEIQIFIPEGSNPTTSAKYEIVVQDDDGANTKTIVDVDQNTALGQFRTIATMELPAGSNSSVILRDIIGGSPTGENVIFDAIKFVNTTTSITNETNLPLGFTLYPPFPNPFNPSVNFRYETFLSSDVKIDIYNIRGEKINSYHQQNVEPGIHDFHWTAISASGATISSGIYFYTIVSNGIAHSKKLIFLQ</sequence>
<keyword evidence="1" id="KW-0732">Signal</keyword>
<dbReference type="Gene3D" id="2.60.40.4070">
    <property type="match status" value="1"/>
</dbReference>
<evidence type="ECO:0000256" key="1">
    <source>
        <dbReference type="ARBA" id="ARBA00022729"/>
    </source>
</evidence>
<dbReference type="Gene3D" id="2.70.70.10">
    <property type="entry name" value="Glucose Permease (Domain IIA)"/>
    <property type="match status" value="1"/>
</dbReference>
<proteinExistence type="predicted"/>
<evidence type="ECO:0008006" key="5">
    <source>
        <dbReference type="Google" id="ProtNLM"/>
    </source>
</evidence>
<organism evidence="4">
    <name type="scientific">marine metagenome</name>
    <dbReference type="NCBI Taxonomy" id="408172"/>
    <lineage>
        <taxon>unclassified sequences</taxon>
        <taxon>metagenomes</taxon>
        <taxon>ecological metagenomes</taxon>
    </lineage>
</organism>
<dbReference type="Pfam" id="PF01551">
    <property type="entry name" value="Peptidase_M23"/>
    <property type="match status" value="1"/>
</dbReference>
<dbReference type="NCBIfam" id="TIGR04183">
    <property type="entry name" value="Por_Secre_tail"/>
    <property type="match status" value="1"/>
</dbReference>
<dbReference type="PANTHER" id="PTHR21666:SF289">
    <property type="entry name" value="L-ALA--D-GLU ENDOPEPTIDASE"/>
    <property type="match status" value="1"/>
</dbReference>